<dbReference type="SUPFAM" id="SSF46894">
    <property type="entry name" value="C-terminal effector domain of the bipartite response regulators"/>
    <property type="match status" value="1"/>
</dbReference>
<evidence type="ECO:0000259" key="2">
    <source>
        <dbReference type="PROSITE" id="PS51832"/>
    </source>
</evidence>
<dbReference type="InterPro" id="IPR000792">
    <property type="entry name" value="Tscrpt_reg_LuxR_C"/>
</dbReference>
<dbReference type="AlphaFoldDB" id="A0A0B2AFN0"/>
<dbReference type="InterPro" id="IPR036388">
    <property type="entry name" value="WH-like_DNA-bd_sf"/>
</dbReference>
<dbReference type="OrthoDB" id="9802066at2"/>
<sequence length="502" mass="53287">MTGPLRLAEFIAAVSLATDLGMGQPLEQGLRTCLVTLELADAVGAERDVAREAYYTALLRFLGCTADAFEAARIAGNDIELRAAIAPVIGATPGTFLRAVMPALGRGLSVGRKAALRTRFLATGPERLRAGVRAHCEAAEMLAVRLTLPLGVRRALGAAFEQWDGRGFPSGVKGEAIPLAARLVAVARDIEVISRLGGVEALKAALRERAGKSYDPRLATAALSQLGRLLDAAGTGRAWETVLGKEPLPLAEIPPERMEDVLAVFADFADLKEPRRAGFSRAVAHLAAAAVPDRPELLRQTALVQDLGRVGMPSRADGSLEPLDDERLRLHPYFSERILAHIPTARPLAKLAGLHHERLDGSGYYRGASGTEIPWEARVLAAADAFQENFVRAPGPADMTPQQAADALARLAPAKLDPHAVDAVLAAAGVRGLSPRAHAAGLTEREVEVLRLICRGATKKEVAVALTISVSTADHHVRHIYAKTGVSSRAAVTLFAAEHDLL</sequence>
<protein>
    <recommendedName>
        <fullName evidence="5">LuxR family transcriptional regulator</fullName>
    </recommendedName>
</protein>
<dbReference type="RefSeq" id="WP_043127897.1">
    <property type="nucleotide sequence ID" value="NZ_JTDL01000152.1"/>
</dbReference>
<dbReference type="SMART" id="SM00421">
    <property type="entry name" value="HTH_LUXR"/>
    <property type="match status" value="1"/>
</dbReference>
<feature type="domain" description="HD-GYP" evidence="2">
    <location>
        <begin position="247"/>
        <end position="440"/>
    </location>
</feature>
<reference evidence="3 4" key="1">
    <citation type="submission" date="2014-09" db="EMBL/GenBank/DDBJ databases">
        <title>Genome sequence of Sinomonas sp. MUSC 117.</title>
        <authorList>
            <person name="Lee L.-H."/>
        </authorList>
    </citation>
    <scope>NUCLEOTIDE SEQUENCE [LARGE SCALE GENOMIC DNA]</scope>
    <source>
        <strain evidence="3 4">MUSC 117</strain>
    </source>
</reference>
<comment type="caution">
    <text evidence="3">The sequence shown here is derived from an EMBL/GenBank/DDBJ whole genome shotgun (WGS) entry which is preliminary data.</text>
</comment>
<dbReference type="PANTHER" id="PTHR45228">
    <property type="entry name" value="CYCLIC DI-GMP PHOSPHODIESTERASE TM_0186-RELATED"/>
    <property type="match status" value="1"/>
</dbReference>
<dbReference type="InterPro" id="IPR037522">
    <property type="entry name" value="HD_GYP_dom"/>
</dbReference>
<keyword evidence="4" id="KW-1185">Reference proteome</keyword>
<evidence type="ECO:0008006" key="5">
    <source>
        <dbReference type="Google" id="ProtNLM"/>
    </source>
</evidence>
<dbReference type="InterPro" id="IPR003607">
    <property type="entry name" value="HD/PDEase_dom"/>
</dbReference>
<dbReference type="GO" id="GO:0006355">
    <property type="term" value="P:regulation of DNA-templated transcription"/>
    <property type="evidence" value="ECO:0007669"/>
    <property type="project" value="InterPro"/>
</dbReference>
<dbReference type="Gene3D" id="1.10.10.10">
    <property type="entry name" value="Winged helix-like DNA-binding domain superfamily/Winged helix DNA-binding domain"/>
    <property type="match status" value="1"/>
</dbReference>
<dbReference type="PRINTS" id="PR00038">
    <property type="entry name" value="HTHLUXR"/>
</dbReference>
<dbReference type="SUPFAM" id="SSF109604">
    <property type="entry name" value="HD-domain/PDEase-like"/>
    <property type="match status" value="1"/>
</dbReference>
<dbReference type="EMBL" id="JTDL01000152">
    <property type="protein sequence ID" value="KHL00492.1"/>
    <property type="molecule type" value="Genomic_DNA"/>
</dbReference>
<evidence type="ECO:0000259" key="1">
    <source>
        <dbReference type="PROSITE" id="PS50043"/>
    </source>
</evidence>
<dbReference type="Gene3D" id="1.10.3210.10">
    <property type="entry name" value="Hypothetical protein af1432"/>
    <property type="match status" value="2"/>
</dbReference>
<gene>
    <name evidence="3" type="ORF">LK10_20105</name>
</gene>
<dbReference type="Pfam" id="PF13487">
    <property type="entry name" value="HD_5"/>
    <property type="match status" value="2"/>
</dbReference>
<feature type="domain" description="HTH luxR-type" evidence="1">
    <location>
        <begin position="435"/>
        <end position="500"/>
    </location>
</feature>
<dbReference type="PROSITE" id="PS51832">
    <property type="entry name" value="HD_GYP"/>
    <property type="match status" value="1"/>
</dbReference>
<dbReference type="InterPro" id="IPR016032">
    <property type="entry name" value="Sig_transdc_resp-reg_C-effctor"/>
</dbReference>
<dbReference type="Proteomes" id="UP000030982">
    <property type="component" value="Unassembled WGS sequence"/>
</dbReference>
<name>A0A0B2AFN0_9MICC</name>
<dbReference type="CDD" id="cd06170">
    <property type="entry name" value="LuxR_C_like"/>
    <property type="match status" value="1"/>
</dbReference>
<evidence type="ECO:0000313" key="4">
    <source>
        <dbReference type="Proteomes" id="UP000030982"/>
    </source>
</evidence>
<dbReference type="STRING" id="1338436.LK10_20105"/>
<dbReference type="InterPro" id="IPR052020">
    <property type="entry name" value="Cyclic_di-GMP/3'3'-cGAMP_PDE"/>
</dbReference>
<dbReference type="PROSITE" id="PS50043">
    <property type="entry name" value="HTH_LUXR_2"/>
    <property type="match status" value="1"/>
</dbReference>
<dbReference type="GO" id="GO:0003677">
    <property type="term" value="F:DNA binding"/>
    <property type="evidence" value="ECO:0007669"/>
    <property type="project" value="InterPro"/>
</dbReference>
<organism evidence="3 4">
    <name type="scientific">Sinomonas humi</name>
    <dbReference type="NCBI Taxonomy" id="1338436"/>
    <lineage>
        <taxon>Bacteria</taxon>
        <taxon>Bacillati</taxon>
        <taxon>Actinomycetota</taxon>
        <taxon>Actinomycetes</taxon>
        <taxon>Micrococcales</taxon>
        <taxon>Micrococcaceae</taxon>
        <taxon>Sinomonas</taxon>
    </lineage>
</organism>
<proteinExistence type="predicted"/>
<dbReference type="CDD" id="cd00077">
    <property type="entry name" value="HDc"/>
    <property type="match status" value="1"/>
</dbReference>
<accession>A0A0B2AFN0</accession>
<evidence type="ECO:0000313" key="3">
    <source>
        <dbReference type="EMBL" id="KHL00492.1"/>
    </source>
</evidence>
<dbReference type="Pfam" id="PF00196">
    <property type="entry name" value="GerE"/>
    <property type="match status" value="1"/>
</dbReference>